<dbReference type="KEGG" id="dpl:KGM_205691"/>
<feature type="region of interest" description="Disordered" evidence="1">
    <location>
        <begin position="2230"/>
        <end position="2304"/>
    </location>
</feature>
<dbReference type="EMBL" id="AGBW02008930">
    <property type="protein sequence ID" value="OWR52165.1"/>
    <property type="molecule type" value="Genomic_DNA"/>
</dbReference>
<feature type="compositionally biased region" description="Basic and acidic residues" evidence="1">
    <location>
        <begin position="1637"/>
        <end position="1648"/>
    </location>
</feature>
<proteinExistence type="predicted"/>
<feature type="compositionally biased region" description="Basic and acidic residues" evidence="1">
    <location>
        <begin position="1207"/>
        <end position="1246"/>
    </location>
</feature>
<evidence type="ECO:0000313" key="3">
    <source>
        <dbReference type="EMBL" id="OWR52165.1"/>
    </source>
</evidence>
<feature type="compositionally biased region" description="Polar residues" evidence="1">
    <location>
        <begin position="1316"/>
        <end position="1327"/>
    </location>
</feature>
<feature type="region of interest" description="Disordered" evidence="1">
    <location>
        <begin position="1358"/>
        <end position="1377"/>
    </location>
</feature>
<feature type="compositionally biased region" description="Basic and acidic residues" evidence="1">
    <location>
        <begin position="841"/>
        <end position="871"/>
    </location>
</feature>
<feature type="compositionally biased region" description="Polar residues" evidence="1">
    <location>
        <begin position="1033"/>
        <end position="1050"/>
    </location>
</feature>
<feature type="compositionally biased region" description="Basic and acidic residues" evidence="1">
    <location>
        <begin position="2230"/>
        <end position="2246"/>
    </location>
</feature>
<feature type="compositionally biased region" description="Polar residues" evidence="1">
    <location>
        <begin position="1742"/>
        <end position="1775"/>
    </location>
</feature>
<feature type="compositionally biased region" description="Low complexity" evidence="1">
    <location>
        <begin position="684"/>
        <end position="701"/>
    </location>
</feature>
<feature type="region of interest" description="Disordered" evidence="1">
    <location>
        <begin position="2769"/>
        <end position="2788"/>
    </location>
</feature>
<feature type="region of interest" description="Disordered" evidence="1">
    <location>
        <begin position="2671"/>
        <end position="2729"/>
    </location>
</feature>
<dbReference type="InParanoid" id="A0A212FEH0"/>
<feature type="compositionally biased region" description="Basic and acidic residues" evidence="1">
    <location>
        <begin position="1283"/>
        <end position="1293"/>
    </location>
</feature>
<feature type="compositionally biased region" description="Basic and acidic residues" evidence="1">
    <location>
        <begin position="1553"/>
        <end position="1567"/>
    </location>
</feature>
<feature type="compositionally biased region" description="Basic and acidic residues" evidence="1">
    <location>
        <begin position="574"/>
        <end position="594"/>
    </location>
</feature>
<feature type="compositionally biased region" description="Polar residues" evidence="1">
    <location>
        <begin position="1148"/>
        <end position="1158"/>
    </location>
</feature>
<reference evidence="3 4" key="1">
    <citation type="journal article" date="2011" name="Cell">
        <title>The monarch butterfly genome yields insights into long-distance migration.</title>
        <authorList>
            <person name="Zhan S."/>
            <person name="Merlin C."/>
            <person name="Boore J.L."/>
            <person name="Reppert S.M."/>
        </authorList>
    </citation>
    <scope>NUCLEOTIDE SEQUENCE [LARGE SCALE GENOMIC DNA]</scope>
    <source>
        <strain evidence="3">F-2</strain>
    </source>
</reference>
<feature type="compositionally biased region" description="Low complexity" evidence="1">
    <location>
        <begin position="479"/>
        <end position="498"/>
    </location>
</feature>
<feature type="compositionally biased region" description="Basic and acidic residues" evidence="1">
    <location>
        <begin position="1436"/>
        <end position="1465"/>
    </location>
</feature>
<protein>
    <recommendedName>
        <fullName evidence="2">Smoothelin domain-containing protein</fullName>
    </recommendedName>
</protein>
<feature type="compositionally biased region" description="Low complexity" evidence="1">
    <location>
        <begin position="514"/>
        <end position="536"/>
    </location>
</feature>
<feature type="region of interest" description="Disordered" evidence="1">
    <location>
        <begin position="462"/>
        <end position="715"/>
    </location>
</feature>
<accession>A0A212FEH0</accession>
<organism evidence="3 4">
    <name type="scientific">Danaus plexippus plexippus</name>
    <dbReference type="NCBI Taxonomy" id="278856"/>
    <lineage>
        <taxon>Eukaryota</taxon>
        <taxon>Metazoa</taxon>
        <taxon>Ecdysozoa</taxon>
        <taxon>Arthropoda</taxon>
        <taxon>Hexapoda</taxon>
        <taxon>Insecta</taxon>
        <taxon>Pterygota</taxon>
        <taxon>Neoptera</taxon>
        <taxon>Endopterygota</taxon>
        <taxon>Lepidoptera</taxon>
        <taxon>Glossata</taxon>
        <taxon>Ditrysia</taxon>
        <taxon>Papilionoidea</taxon>
        <taxon>Nymphalidae</taxon>
        <taxon>Danainae</taxon>
        <taxon>Danaini</taxon>
        <taxon>Danaina</taxon>
        <taxon>Danaus</taxon>
        <taxon>Danaus</taxon>
    </lineage>
</organism>
<gene>
    <name evidence="3" type="ORF">KGM_205691</name>
</gene>
<name>A0A212FEH0_DANPL</name>
<feature type="region of interest" description="Disordered" evidence="1">
    <location>
        <begin position="1418"/>
        <end position="1465"/>
    </location>
</feature>
<feature type="compositionally biased region" description="Basic and acidic residues" evidence="1">
    <location>
        <begin position="1051"/>
        <end position="1083"/>
    </location>
</feature>
<sequence length="2924" mass="330792">MSEGDVSLIRDEDVLRRMWQQTEDFSRKKEIRAHMYRLREERLRNLYSPDPGAAAKGCDFTSTQGHVKSFADQSFQSMKSKEVRDAGSPPKEFTYSGQELGDLSNAGWNVESENRTSDDGHTHIKSVNANIEGTYDVDGGRGQFAAVDNNKEAVTEYDDGNTSLRRKENVSNTAAHEQVVRKTDDGTHFSSTTKSSSSSSKYEQISSKHETVPYEIKDDYDLQSQKSYDIHRGDEVTDTNTNRFTKSNLTSQNLSSDYEHAELVSRKVEYPDENTKVIVETRCLPDGTKVTSTRREFRAPAVQTSRSEHRSQNTRTESKSSTYESTQKRSQVNETMSKYFHEDIDNKQNDIVETQRNIDEFDFKRNKDNQDMMSNNDKLYKTNRNIDESTNLQREIHTTDNGDSTQPDPHKYNSVISNVQERENIAIRKNIVEERQIEKSTYQTEYSLRKISDDLSPAHQAWASTLRSDTPSRPSTRATSPGSKTFKSSTSSLRSSVSPDKINYKPSSRGNSPNKVNKTININNIVESHSSTNSTKTTDKHTTRYASPDRKPSRSSISPEKNYTPHRSSLSPDKIIKSDRPKSPVKQNLKEKSPSRSTTSPEGRPTPKISRPRSVSPQKQNIIEETEIDTDYSTHNRNATANETYFKETHRSPSPKTRKNKSMSPEPEAITVNSSNNEPNYMRPSAASKPKSTSTTNNITSQSPELKSFETRTNEMTKEHYKFIDEETKMYTRNAAERIENITTKVQKSKTSKEQSQNVPENIKMRKQSPSPDKQCDPNDVQNEFVESEPLKKEHKDVSSKSKTPTRSLSPEKVAKRDQSPLKDERILEKSRSPSPQKKIPKSDSDLKTKKVLEPNKTEALENEGIKEPIKSKTPSRNTSPEKNIKTNDKPSTTSPSSKVKSPSPNRSIATTVNFNIKQETYVSDSLDVTIKNDTLDNSVTNTCDITTGNQVDRPTKYQQPRDLSPKKNFGTGLPEVPRRNSKSPSPYRRLSPSKDICNQQDLQRQNNRDKNSEIETDLTRTDVKNKGDIRSVSPQKNTNKSPRSVSPQKNMKETSFRDTKNFIDIEKQNEEVNKKTLRERPRQLITPSTSPSRKPKYNDNSPSSEQSSPTTSASGFVYFGSPGVENKNVRDVESHTYHSANREEINNELTTQTTTSRIPCRSPSPEKRPSVKESLPRKSSLKKPSYPQISPTEKPPSSFLVSPNIENKDFTEHKVTIKDQPDEKVKDIKQKPPFERRETYEERCRKILGMMNTDSSNTEIEKQKEFDSTNSSPSVSPCRSPSSEKETSEHFKKPTVVHEQQQMDTKEREERKITISEQENITTSKSLPKKMTPSVGKIDKMILQTNEYDVVTKSSLRDVTPSTDKTKINPNDMKPKDCELKLTPKIIPDTLKSTKCDNLSGQPNPVLKTINHVQELEREPKPVLDKGLITSGSPGKDKKNEITAEDNSTHKENMYPDIKGDFELKPTSLSSTSIQRKEKVDTQKTYDLIEKEKEVMEKIQNSLRKLSPVRNQKKDHDTITESSCSLKSLDIESKNVETNYVLSSDCEEIVKEKKISKNDSDIENKRPKPQKVSGKPPSRNVSPTKNNLNSSPVSPKKPLSPIERPKSPQVPKTNKLKPKDQGTGITRKTNLTSPTKLDKSVISDTKKVLPNKQVIYGKPSTEKTTPSKTVQSSLYKNTEQEVKRAATPKTVARDVGKKDLNSKFDRTSSDTNLKTKKTSSQRPKTRPDIQVNDISAPRIVKQTSIPKSPKSSNYHTQTKLPSNKPKSATTLNTTIDDDDVIIDVQQAKSSRENSPDRICPTPIGFSEDDGSPRFPDEVNEPDDETQKRTYQTIHETESLVDDIVEICEDEELFVKKTDVNDMNETENNVLRVSDNVSQLTEKIVNVNKGKYSTKLFKETEKDSHFDDLDDKLKSDDCLLSVSEKVNKFARGRVDIKDNRSPSRNITDEYDKHTTYQDDYTKLSVNDKAHLFIETAENVKVTKPKSVQKIERPNLSDVDDELKKDDCLLSVSDKVNKFVRTAEQFLSETHETEEKEKKILEEHEKIMKKIIGNIDDNSSELHREKDEVDETLKDSIKGATATPSKIKNLDYTNQTPSNKEPAVKITTLRSSEAVKKAKALFENISSTSQKVKESSKTPPKSHTVLSKKVAKPESPVIKPSADNNIITNETDNITVKVVDKKNKEVKTVEYEKTSQNIEDQAGPISSDRIHTKSPSRVITDTTSVVTKVYKDTTKQTHPEKLDKPIDKVPGYQRPTKTTQSKEEPKVVEDNEVSSRRGSGKFGVELRRTSTERTSSSERRRSSIEHHQPCIEDIYDVDLLEQMLEKVVGYEQRRRIRAQIRVAKKQTETSTISKTKHIVPKITKTKSPDRPGNRSPDRKMPTEKHKSPERHAKSPLPKEPKSQVHELQHRSPERSPSPVKRQKSDINKNVGKKETIIKTVYDIEKKIPQKQKQEEKPSWVTNRNLKKVTAETRTFSSKKIEPEKPKYRAHSPSKAISKPIDVITSSYGPGPVDADGRPLFGIKALRNGASNYQVKGTVIRQEFHSRNGGEPEGTVSVTAYSTEPEDLERLLQAQGEKPSRLHGLSAITTTKKFGGDTGTTLREAHNKEDRAVLDQFTHSDRKVTENKILTSSNHDRKQKNYGHTETVQIIEIDEEDKINRVAGENETFYKHDTKELKKEASEKELKYNKSQKETREKKPDTESNKRGLEKMERSARVERRSDEKKTVRQNSVKSLTEKFIKNASETAKCERTTYPKAGLILRTSTVKDCASSDSSTHAGLTRGDSEHSLDSMDEVITTTNTEKVSTEDGMRTTTTTTTTRTGSRTQERSFLDSSTKVTGVQDILTRMKNADIVIEDGDTCEDTEARALLNKFLGATVLMAGMQSYVTEKPSGKVIIKQFSIETNVSEDERASLTTDDGRRAIGPK</sequence>
<feature type="compositionally biased region" description="Polar residues" evidence="1">
    <location>
        <begin position="932"/>
        <end position="959"/>
    </location>
</feature>
<feature type="compositionally biased region" description="Basic and acidic residues" evidence="1">
    <location>
        <begin position="2365"/>
        <end position="2412"/>
    </location>
</feature>
<evidence type="ECO:0000256" key="1">
    <source>
        <dbReference type="SAM" id="MobiDB-lite"/>
    </source>
</evidence>
<feature type="compositionally biased region" description="Polar residues" evidence="1">
    <location>
        <begin position="613"/>
        <end position="623"/>
    </location>
</feature>
<feature type="compositionally biased region" description="Low complexity" evidence="1">
    <location>
        <begin position="1269"/>
        <end position="1282"/>
    </location>
</feature>
<feature type="region of interest" description="Disordered" evidence="1">
    <location>
        <begin position="742"/>
        <end position="1336"/>
    </location>
</feature>
<feature type="compositionally biased region" description="Basic and acidic residues" evidence="1">
    <location>
        <begin position="2259"/>
        <end position="2274"/>
    </location>
</feature>
<feature type="compositionally biased region" description="Polar residues" evidence="1">
    <location>
        <begin position="906"/>
        <end position="924"/>
    </location>
</feature>
<evidence type="ECO:0000313" key="4">
    <source>
        <dbReference type="Proteomes" id="UP000007151"/>
    </source>
</evidence>
<dbReference type="eggNOG" id="KOG4678">
    <property type="taxonomic scope" value="Eukaryota"/>
</dbReference>
<feature type="compositionally biased region" description="Basic and acidic residues" evidence="1">
    <location>
        <begin position="1007"/>
        <end position="1030"/>
    </location>
</feature>
<feature type="compositionally biased region" description="Polar residues" evidence="1">
    <location>
        <begin position="462"/>
        <end position="478"/>
    </location>
</feature>
<feature type="region of interest" description="Disordered" evidence="1">
    <location>
        <begin position="1553"/>
        <end position="1775"/>
    </location>
</feature>
<dbReference type="FunCoup" id="A0A212FEH0">
    <property type="interactions" value="13"/>
</dbReference>
<feature type="compositionally biased region" description="Low complexity" evidence="1">
    <location>
        <begin position="1659"/>
        <end position="1670"/>
    </location>
</feature>
<feature type="compositionally biased region" description="Basic and acidic residues" evidence="1">
    <location>
        <begin position="789"/>
        <end position="800"/>
    </location>
</feature>
<feature type="compositionally biased region" description="Basic and acidic residues" evidence="1">
    <location>
        <begin position="1305"/>
        <end position="1315"/>
    </location>
</feature>
<feature type="compositionally biased region" description="Low complexity" evidence="1">
    <location>
        <begin position="190"/>
        <end position="201"/>
    </location>
</feature>
<feature type="compositionally biased region" description="Low complexity" evidence="1">
    <location>
        <begin position="2810"/>
        <end position="2820"/>
    </location>
</feature>
<feature type="compositionally biased region" description="Polar residues" evidence="1">
    <location>
        <begin position="1624"/>
        <end position="1636"/>
    </location>
</feature>
<keyword evidence="4" id="KW-1185">Reference proteome</keyword>
<feature type="region of interest" description="Disordered" evidence="1">
    <location>
        <begin position="180"/>
        <end position="214"/>
    </location>
</feature>
<feature type="compositionally biased region" description="Basic and acidic residues" evidence="1">
    <location>
        <begin position="1692"/>
        <end position="1709"/>
    </location>
</feature>
<dbReference type="InterPro" id="IPR022189">
    <property type="entry name" value="SMTN"/>
</dbReference>
<feature type="domain" description="Smoothelin" evidence="2">
    <location>
        <begin position="2310"/>
        <end position="2345"/>
    </location>
</feature>
<feature type="compositionally biased region" description="Low complexity" evidence="1">
    <location>
        <begin position="1586"/>
        <end position="1602"/>
    </location>
</feature>
<feature type="region of interest" description="Disordered" evidence="1">
    <location>
        <begin position="1506"/>
        <end position="1525"/>
    </location>
</feature>
<feature type="region of interest" description="Disordered" evidence="1">
    <location>
        <begin position="290"/>
        <end position="332"/>
    </location>
</feature>
<feature type="compositionally biased region" description="Basic and acidic residues" evidence="1">
    <location>
        <begin position="2283"/>
        <end position="2304"/>
    </location>
</feature>
<feature type="compositionally biased region" description="Basic and acidic residues" evidence="1">
    <location>
        <begin position="1165"/>
        <end position="1177"/>
    </location>
</feature>
<feature type="compositionally biased region" description="Low complexity" evidence="1">
    <location>
        <begin position="1102"/>
        <end position="1115"/>
    </location>
</feature>
<feature type="compositionally biased region" description="Polar residues" evidence="1">
    <location>
        <begin position="873"/>
        <end position="882"/>
    </location>
</feature>
<dbReference type="Pfam" id="PF12510">
    <property type="entry name" value="Smoothelin"/>
    <property type="match status" value="1"/>
</dbReference>
<feature type="compositionally biased region" description="Polar residues" evidence="1">
    <location>
        <begin position="631"/>
        <end position="643"/>
    </location>
</feature>
<feature type="compositionally biased region" description="Basic and acidic residues" evidence="1">
    <location>
        <begin position="2421"/>
        <end position="2456"/>
    </location>
</feature>
<evidence type="ECO:0000259" key="2">
    <source>
        <dbReference type="Pfam" id="PF12510"/>
    </source>
</evidence>
<feature type="region of interest" description="Disordered" evidence="1">
    <location>
        <begin position="2799"/>
        <end position="2831"/>
    </location>
</feature>
<feature type="region of interest" description="Disordered" evidence="1">
    <location>
        <begin position="2127"/>
        <end position="2163"/>
    </location>
</feature>
<feature type="region of interest" description="Disordered" evidence="1">
    <location>
        <begin position="1787"/>
        <end position="1827"/>
    </location>
</feature>
<feature type="compositionally biased region" description="Basic and acidic residues" evidence="1">
    <location>
        <begin position="1128"/>
        <end position="1146"/>
    </location>
</feature>
<feature type="compositionally biased region" description="Polar residues" evidence="1">
    <location>
        <begin position="313"/>
        <end position="332"/>
    </location>
</feature>
<feature type="compositionally biased region" description="Basic and acidic residues" evidence="1">
    <location>
        <begin position="2671"/>
        <end position="2725"/>
    </location>
</feature>
<feature type="compositionally biased region" description="Basic and acidic residues" evidence="1">
    <location>
        <begin position="537"/>
        <end position="552"/>
    </location>
</feature>
<feature type="compositionally biased region" description="Basic and acidic residues" evidence="1">
    <location>
        <begin position="813"/>
        <end position="832"/>
    </location>
</feature>
<dbReference type="Proteomes" id="UP000007151">
    <property type="component" value="Unassembled WGS sequence"/>
</dbReference>
<feature type="compositionally biased region" description="Polar residues" evidence="1">
    <location>
        <begin position="554"/>
        <end position="571"/>
    </location>
</feature>
<comment type="caution">
    <text evidence="3">The sequence shown here is derived from an EMBL/GenBank/DDBJ whole genome shotgun (WGS) entry which is preliminary data.</text>
</comment>
<feature type="compositionally biased region" description="Low complexity" evidence="1">
    <location>
        <begin position="890"/>
        <end position="905"/>
    </location>
</feature>
<feature type="region of interest" description="Disordered" evidence="1">
    <location>
        <begin position="2341"/>
        <end position="2494"/>
    </location>
</feature>